<name>A0A0E9SYZ1_ANGAN</name>
<protein>
    <submittedName>
        <fullName evidence="1">Uncharacterized protein</fullName>
    </submittedName>
</protein>
<proteinExistence type="predicted"/>
<dbReference type="AlphaFoldDB" id="A0A0E9SYZ1"/>
<evidence type="ECO:0000313" key="1">
    <source>
        <dbReference type="EMBL" id="JAH46477.1"/>
    </source>
</evidence>
<reference evidence="1" key="2">
    <citation type="journal article" date="2015" name="Fish Shellfish Immunol.">
        <title>Early steps in the European eel (Anguilla anguilla)-Vibrio vulnificus interaction in the gills: Role of the RtxA13 toxin.</title>
        <authorList>
            <person name="Callol A."/>
            <person name="Pajuelo D."/>
            <person name="Ebbesson L."/>
            <person name="Teles M."/>
            <person name="MacKenzie S."/>
            <person name="Amaro C."/>
        </authorList>
    </citation>
    <scope>NUCLEOTIDE SEQUENCE</scope>
</reference>
<sequence length="66" mass="7404">MWLLLAPSRRIQVLPLFAVWRSIRYCTDLRERGKCCASKTSPARILRGVSHGGDGDAIHNITIARV</sequence>
<organism evidence="1">
    <name type="scientific">Anguilla anguilla</name>
    <name type="common">European freshwater eel</name>
    <name type="synonym">Muraena anguilla</name>
    <dbReference type="NCBI Taxonomy" id="7936"/>
    <lineage>
        <taxon>Eukaryota</taxon>
        <taxon>Metazoa</taxon>
        <taxon>Chordata</taxon>
        <taxon>Craniata</taxon>
        <taxon>Vertebrata</taxon>
        <taxon>Euteleostomi</taxon>
        <taxon>Actinopterygii</taxon>
        <taxon>Neopterygii</taxon>
        <taxon>Teleostei</taxon>
        <taxon>Anguilliformes</taxon>
        <taxon>Anguillidae</taxon>
        <taxon>Anguilla</taxon>
    </lineage>
</organism>
<accession>A0A0E9SYZ1</accession>
<reference evidence="1" key="1">
    <citation type="submission" date="2014-11" db="EMBL/GenBank/DDBJ databases">
        <authorList>
            <person name="Amaro Gonzalez C."/>
        </authorList>
    </citation>
    <scope>NUCLEOTIDE SEQUENCE</scope>
</reference>
<dbReference type="EMBL" id="GBXM01062100">
    <property type="protein sequence ID" value="JAH46477.1"/>
    <property type="molecule type" value="Transcribed_RNA"/>
</dbReference>